<feature type="transmembrane region" description="Helical" evidence="1">
    <location>
        <begin position="28"/>
        <end position="46"/>
    </location>
</feature>
<sequence length="107" mass="11317">MALPALAPVIGGILLYITTGVVFRALAALGIGYMTYTGINALLAYIKNEMLSAFGSLPPQIFQLLGYMQVGTAFNIILSACVIRLTLRGLNTASGAITVWLLSSDHL</sequence>
<dbReference type="Pfam" id="PF10734">
    <property type="entry name" value="DUF2523"/>
    <property type="match status" value="1"/>
</dbReference>
<evidence type="ECO:0000313" key="3">
    <source>
        <dbReference type="EMBL" id="RMX09046.1"/>
    </source>
</evidence>
<evidence type="ECO:0000256" key="1">
    <source>
        <dbReference type="SAM" id="Phobius"/>
    </source>
</evidence>
<feature type="transmembrane region" description="Helical" evidence="1">
    <location>
        <begin position="6"/>
        <end position="23"/>
    </location>
</feature>
<dbReference type="RefSeq" id="WP_122245984.1">
    <property type="nucleotide sequence ID" value="NZ_RDQJ01000036.1"/>
</dbReference>
<dbReference type="EMBL" id="RDQJ01000036">
    <property type="protein sequence ID" value="RMX09046.1"/>
    <property type="molecule type" value="Genomic_DNA"/>
</dbReference>
<protein>
    <submittedName>
        <fullName evidence="3">DUF2523 domain-containing protein</fullName>
    </submittedName>
</protein>
<evidence type="ECO:0000313" key="2">
    <source>
        <dbReference type="EMBL" id="RMX09035.1"/>
    </source>
</evidence>
<comment type="caution">
    <text evidence="3">The sequence shown here is derived from an EMBL/GenBank/DDBJ whole genome shotgun (WGS) entry which is preliminary data.</text>
</comment>
<reference evidence="3 4" key="1">
    <citation type="submission" date="2018-10" db="EMBL/GenBank/DDBJ databases">
        <title>Comamonadaceae CDC group NO-1 genome sequencing and assembly.</title>
        <authorList>
            <person name="Bernier A.-M."/>
            <person name="Bernard K."/>
        </authorList>
    </citation>
    <scope>NUCLEOTIDE SEQUENCE [LARGE SCALE GENOMIC DNA]</scope>
    <source>
        <strain evidence="3 4">NML180582</strain>
    </source>
</reference>
<proteinExistence type="predicted"/>
<dbReference type="AlphaFoldDB" id="A0A3M6R1A3"/>
<name>A0A3M6R1A3_9BURK</name>
<organism evidence="3 4">
    <name type="scientific">Vandammella animalimorsus</name>
    <dbReference type="NCBI Taxonomy" id="2029117"/>
    <lineage>
        <taxon>Bacteria</taxon>
        <taxon>Pseudomonadati</taxon>
        <taxon>Pseudomonadota</taxon>
        <taxon>Betaproteobacteria</taxon>
        <taxon>Burkholderiales</taxon>
        <taxon>Comamonadaceae</taxon>
        <taxon>Vandammella</taxon>
    </lineage>
</organism>
<evidence type="ECO:0000313" key="4">
    <source>
        <dbReference type="Proteomes" id="UP000275180"/>
    </source>
</evidence>
<keyword evidence="1" id="KW-0812">Transmembrane</keyword>
<keyword evidence="1" id="KW-0472">Membrane</keyword>
<feature type="transmembrane region" description="Helical" evidence="1">
    <location>
        <begin position="66"/>
        <end position="87"/>
    </location>
</feature>
<gene>
    <name evidence="2" type="ORF">EBQ34_14180</name>
    <name evidence="3" type="ORF">EBQ34_14240</name>
</gene>
<accession>A0A3M6R1A3</accession>
<dbReference type="Proteomes" id="UP000275180">
    <property type="component" value="Unassembled WGS sequence"/>
</dbReference>
<dbReference type="InterPro" id="IPR019670">
    <property type="entry name" value="DUF2523"/>
</dbReference>
<dbReference type="EMBL" id="RDQJ01000036">
    <property type="protein sequence ID" value="RMX09035.1"/>
    <property type="molecule type" value="Genomic_DNA"/>
</dbReference>
<keyword evidence="1" id="KW-1133">Transmembrane helix</keyword>